<dbReference type="AlphaFoldDB" id="A0A1H9NP24"/>
<proteinExistence type="inferred from homology"/>
<protein>
    <submittedName>
        <fullName evidence="2">Fimbrillin-A associated anchor protein Mfa1 and Mfa2</fullName>
    </submittedName>
</protein>
<gene>
    <name evidence="2" type="ORF">SAMN04488023_10844</name>
</gene>
<dbReference type="InterPro" id="IPR014941">
    <property type="entry name" value="FimB/Mfa2/Mfa3"/>
</dbReference>
<dbReference type="EMBL" id="FOGG01000008">
    <property type="protein sequence ID" value="SER37661.1"/>
    <property type="molecule type" value="Genomic_DNA"/>
</dbReference>
<dbReference type="Proteomes" id="UP000199572">
    <property type="component" value="Unassembled WGS sequence"/>
</dbReference>
<name>A0A1H9NP24_9SPHI</name>
<dbReference type="Pfam" id="PF08842">
    <property type="entry name" value="Mfa2"/>
    <property type="match status" value="1"/>
</dbReference>
<dbReference type="PROSITE" id="PS51257">
    <property type="entry name" value="PROKAR_LIPOPROTEIN"/>
    <property type="match status" value="1"/>
</dbReference>
<sequence length="283" mass="31026">MRKLILIAAISQLILLAGCRKDLIDYFNGGSGNKKYTVNFRIGGLNHNVGEPNVGFQTEPIQNYITQLSIVVYDVSTGAEVARQVQSAGDVNYGQISFSLPSRNYNFVAVGSNTVFNLNRLYEAPGAAPLALPYAEAYMQWAYSAPYEGEKNYRTTDTFMAKATSNITGNKTVDLIMQRQIGAIEVSFTDAPQFIAELRGEMTALRFDSGIPQFGVTHRPFFTTNTTTDGPLKLKILATNGTLWLDVDPPGVNPIPVTIPVQKNKTTKVTGSLLTGQFTFTFQ</sequence>
<keyword evidence="3" id="KW-1185">Reference proteome</keyword>
<dbReference type="RefSeq" id="WP_175474512.1">
    <property type="nucleotide sequence ID" value="NZ_FOGG01000008.1"/>
</dbReference>
<comment type="similarity">
    <text evidence="1">Belongs to the bacteroidetes fimbrillin superfamily. FimB/Mfa2 family.</text>
</comment>
<evidence type="ECO:0000313" key="2">
    <source>
        <dbReference type="EMBL" id="SER37661.1"/>
    </source>
</evidence>
<evidence type="ECO:0000256" key="1">
    <source>
        <dbReference type="ARBA" id="ARBA00007248"/>
    </source>
</evidence>
<reference evidence="2 3" key="1">
    <citation type="submission" date="2016-10" db="EMBL/GenBank/DDBJ databases">
        <authorList>
            <person name="de Groot N.N."/>
        </authorList>
    </citation>
    <scope>NUCLEOTIDE SEQUENCE [LARGE SCALE GENOMIC DNA]</scope>
    <source>
        <strain evidence="2 3">DSM 18610</strain>
    </source>
</reference>
<organism evidence="2 3">
    <name type="scientific">Pedobacter rhizosphaerae</name>
    <dbReference type="NCBI Taxonomy" id="390241"/>
    <lineage>
        <taxon>Bacteria</taxon>
        <taxon>Pseudomonadati</taxon>
        <taxon>Bacteroidota</taxon>
        <taxon>Sphingobacteriia</taxon>
        <taxon>Sphingobacteriales</taxon>
        <taxon>Sphingobacteriaceae</taxon>
        <taxon>Pedobacter</taxon>
    </lineage>
</organism>
<evidence type="ECO:0000313" key="3">
    <source>
        <dbReference type="Proteomes" id="UP000199572"/>
    </source>
</evidence>
<accession>A0A1H9NP24</accession>